<proteinExistence type="predicted"/>
<comment type="caution">
    <text evidence="2">The sequence shown here is derived from an EMBL/GenBank/DDBJ whole genome shotgun (WGS) entry which is preliminary data.</text>
</comment>
<organism evidence="2">
    <name type="scientific">mine drainage metagenome</name>
    <dbReference type="NCBI Taxonomy" id="410659"/>
    <lineage>
        <taxon>unclassified sequences</taxon>
        <taxon>metagenomes</taxon>
        <taxon>ecological metagenomes</taxon>
    </lineage>
</organism>
<evidence type="ECO:0008006" key="3">
    <source>
        <dbReference type="Google" id="ProtNLM"/>
    </source>
</evidence>
<keyword evidence="1" id="KW-0812">Transmembrane</keyword>
<name>A0A1J5SPQ7_9ZZZZ</name>
<sequence length="397" mass="45003">MSQAKFDNLAAIYRAMDFGANSRRGILTIADDVQRESITKMLSDDNDEYGLKILQGNADALQIGDVVELEITDPKISIGIVATDYDELLLSSKAHIREPIRYYILSDKFSKTDHVVPDLVERYRNILKFIELLKQAAAYLDEDSRELIFIHDGKYELPIRFTTADLRQMNNALISRLLDSFENDTHRDQKLAILAKSAQTLCSSAKPKERFGLLLEHLSELSKSFAEGYRLFVADFSYDKIVNQLEVAKLEEIGKIHKTFSDIQNQILGIPVATIIVATQMKSASTVGYEFWVNTAVLVGCWVFAILSIFVLVNQLHTLNAIGDEIARKKKQMLSDYKSVADLITKSFPFLETRLSAQRWAFYVVGSILIIGLILSHIVYFVLTSPAHVWLSKFFYP</sequence>
<dbReference type="AlphaFoldDB" id="A0A1J5SPQ7"/>
<reference evidence="2" key="1">
    <citation type="submission" date="2016-10" db="EMBL/GenBank/DDBJ databases">
        <title>Sequence of Gallionella enrichment culture.</title>
        <authorList>
            <person name="Poehlein A."/>
            <person name="Muehling M."/>
            <person name="Daniel R."/>
        </authorList>
    </citation>
    <scope>NUCLEOTIDE SEQUENCE</scope>
</reference>
<keyword evidence="1" id="KW-0472">Membrane</keyword>
<evidence type="ECO:0000313" key="2">
    <source>
        <dbReference type="EMBL" id="OIR10498.1"/>
    </source>
</evidence>
<evidence type="ECO:0000256" key="1">
    <source>
        <dbReference type="SAM" id="Phobius"/>
    </source>
</evidence>
<dbReference type="EMBL" id="MLJW01000023">
    <property type="protein sequence ID" value="OIR10498.1"/>
    <property type="molecule type" value="Genomic_DNA"/>
</dbReference>
<gene>
    <name evidence="2" type="ORF">GALL_78110</name>
</gene>
<feature type="transmembrane region" description="Helical" evidence="1">
    <location>
        <begin position="291"/>
        <end position="313"/>
    </location>
</feature>
<accession>A0A1J5SPQ7</accession>
<protein>
    <recommendedName>
        <fullName evidence="3">Phage-related membrane protein</fullName>
    </recommendedName>
</protein>
<feature type="transmembrane region" description="Helical" evidence="1">
    <location>
        <begin position="360"/>
        <end position="383"/>
    </location>
</feature>
<keyword evidence="1" id="KW-1133">Transmembrane helix</keyword>